<accession>A0A3N1XBP7</accession>
<dbReference type="Gene3D" id="2.60.40.1180">
    <property type="entry name" value="Golgi alpha-mannosidase II"/>
    <property type="match status" value="1"/>
</dbReference>
<evidence type="ECO:0000256" key="3">
    <source>
        <dbReference type="ARBA" id="ARBA00023295"/>
    </source>
</evidence>
<dbReference type="InterPro" id="IPR006047">
    <property type="entry name" value="GH13_cat_dom"/>
</dbReference>
<dbReference type="Gene3D" id="3.90.400.10">
    <property type="entry name" value="Oligo-1,6-glucosidase, Domain 2"/>
    <property type="match status" value="1"/>
</dbReference>
<dbReference type="Pfam" id="PF00128">
    <property type="entry name" value="Alpha-amylase"/>
    <property type="match status" value="1"/>
</dbReference>
<dbReference type="Proteomes" id="UP000273083">
    <property type="component" value="Unassembled WGS sequence"/>
</dbReference>
<feature type="domain" description="Glycosyl hydrolase family 13 catalytic" evidence="4">
    <location>
        <begin position="136"/>
        <end position="492"/>
    </location>
</feature>
<dbReference type="GO" id="GO:0005975">
    <property type="term" value="P:carbohydrate metabolic process"/>
    <property type="evidence" value="ECO:0007669"/>
    <property type="project" value="InterPro"/>
</dbReference>
<dbReference type="InterPro" id="IPR017853">
    <property type="entry name" value="GH"/>
</dbReference>
<dbReference type="InterPro" id="IPR013783">
    <property type="entry name" value="Ig-like_fold"/>
</dbReference>
<evidence type="ECO:0000259" key="4">
    <source>
        <dbReference type="SMART" id="SM00642"/>
    </source>
</evidence>
<sequence length="576" mass="68318">MKIEALCHIPKSNYGYAYKEKELHIRFRTAKNDIDKVEIIYGFKYQWENNKKNEMKKILSDEYFDYYQFNIVEEDSRIGYYFKLTKGEKFIYYTEAGIVDKFNDELAYCYYFQYPYINPIDVHKVPSWISETVFYQIFVERFFNGDVKNSPENLSNWDDMPKPHSFFGGDLRGIIEKLDYLKELGVNGIYLTPIFKSPSNHKYDTVNYYEIDPFFGDESTLKELVERSHELGIKIVLDAVFNHCSNQFPPFLDVMEKGKESRYFDWFFINDDLVKTDPPNYKMFGSVGCMPKLNTSNAEVKYYLLSAIRYWTENFRIDGWRLDVSDEIDHHFWREFRVCVKEMDTEVIVIGENWHNAYPWLMGDQFDSVMNYPVTKLCLDYFARRLINAKQFEYSLSSLLIRYSDQVNEAMLNLLDSHDTERFLYTCGERKEYLKLAAAFLFSYKGMPCTYYGTEIGMTGCYDPGCRKGFEWNEEKWDKELLDYYKKLITLRKEEKALKYGNISFLSTDSVFIMKRTFKNETIMILINTTDKEAGYCLKEADKKSVTELLNGSSWNMAEQSTICIPELTAYYLKLV</sequence>
<dbReference type="RefSeq" id="WP_123610717.1">
    <property type="nucleotide sequence ID" value="NZ_RJVG01000014.1"/>
</dbReference>
<dbReference type="SUPFAM" id="SSF51011">
    <property type="entry name" value="Glycosyl hydrolase domain"/>
    <property type="match status" value="1"/>
</dbReference>
<dbReference type="CDD" id="cd11338">
    <property type="entry name" value="AmyAc_CMD"/>
    <property type="match status" value="1"/>
</dbReference>
<comment type="similarity">
    <text evidence="1">Belongs to the glycosyl hydrolase 13 family.</text>
</comment>
<reference evidence="5 6" key="1">
    <citation type="submission" date="2018-11" db="EMBL/GenBank/DDBJ databases">
        <title>Genomic Encyclopedia of Type Strains, Phase IV (KMG-IV): sequencing the most valuable type-strain genomes for metagenomic binning, comparative biology and taxonomic classification.</title>
        <authorList>
            <person name="Goeker M."/>
        </authorList>
    </citation>
    <scope>NUCLEOTIDE SEQUENCE [LARGE SCALE GENOMIC DNA]</scope>
    <source>
        <strain evidence="5 6">DSM 26537</strain>
    </source>
</reference>
<dbReference type="InterPro" id="IPR014756">
    <property type="entry name" value="Ig_E-set"/>
</dbReference>
<keyword evidence="6" id="KW-1185">Reference proteome</keyword>
<dbReference type="InterPro" id="IPR045857">
    <property type="entry name" value="O16G_dom_2"/>
</dbReference>
<dbReference type="SUPFAM" id="SSF51445">
    <property type="entry name" value="(Trans)glycosidases"/>
    <property type="match status" value="1"/>
</dbReference>
<dbReference type="Pfam" id="PF02903">
    <property type="entry name" value="Alpha-amylase_N"/>
    <property type="match status" value="1"/>
</dbReference>
<evidence type="ECO:0000313" key="5">
    <source>
        <dbReference type="EMBL" id="ROR23418.1"/>
    </source>
</evidence>
<protein>
    <submittedName>
        <fullName evidence="5">Glycosidase</fullName>
    </submittedName>
</protein>
<gene>
    <name evidence="5" type="ORF">EDD66_11425</name>
</gene>
<dbReference type="InterPro" id="IPR004185">
    <property type="entry name" value="Glyco_hydro_13_lg-like_dom"/>
</dbReference>
<dbReference type="Gene3D" id="3.20.20.80">
    <property type="entry name" value="Glycosidases"/>
    <property type="match status" value="1"/>
</dbReference>
<comment type="caution">
    <text evidence="5">The sequence shown here is derived from an EMBL/GenBank/DDBJ whole genome shotgun (WGS) entry which is preliminary data.</text>
</comment>
<keyword evidence="2" id="KW-0378">Hydrolase</keyword>
<dbReference type="PANTHER" id="PTHR10357">
    <property type="entry name" value="ALPHA-AMYLASE FAMILY MEMBER"/>
    <property type="match status" value="1"/>
</dbReference>
<dbReference type="SMART" id="SM00642">
    <property type="entry name" value="Aamy"/>
    <property type="match status" value="1"/>
</dbReference>
<organism evidence="5 6">
    <name type="scientific">Mobilisporobacter senegalensis</name>
    <dbReference type="NCBI Taxonomy" id="1329262"/>
    <lineage>
        <taxon>Bacteria</taxon>
        <taxon>Bacillati</taxon>
        <taxon>Bacillota</taxon>
        <taxon>Clostridia</taxon>
        <taxon>Lachnospirales</taxon>
        <taxon>Lachnospiraceae</taxon>
        <taxon>Mobilisporobacter</taxon>
    </lineage>
</organism>
<evidence type="ECO:0000256" key="1">
    <source>
        <dbReference type="ARBA" id="ARBA00008061"/>
    </source>
</evidence>
<proteinExistence type="inferred from homology"/>
<dbReference type="PANTHER" id="PTHR10357:SF210">
    <property type="entry name" value="MALTODEXTRIN GLUCOSIDASE"/>
    <property type="match status" value="1"/>
</dbReference>
<keyword evidence="3 5" id="KW-0326">Glycosidase</keyword>
<evidence type="ECO:0000313" key="6">
    <source>
        <dbReference type="Proteomes" id="UP000273083"/>
    </source>
</evidence>
<name>A0A3N1XBP7_9FIRM</name>
<dbReference type="Gene3D" id="2.60.40.10">
    <property type="entry name" value="Immunoglobulins"/>
    <property type="match status" value="1"/>
</dbReference>
<dbReference type="InterPro" id="IPR013780">
    <property type="entry name" value="Glyco_hydro_b"/>
</dbReference>
<dbReference type="AlphaFoldDB" id="A0A3N1XBP7"/>
<dbReference type="EMBL" id="RJVG01000014">
    <property type="protein sequence ID" value="ROR23418.1"/>
    <property type="molecule type" value="Genomic_DNA"/>
</dbReference>
<dbReference type="CDD" id="cd02857">
    <property type="entry name" value="E_set_CDase_PDE_N"/>
    <property type="match status" value="1"/>
</dbReference>
<dbReference type="OrthoDB" id="9805159at2"/>
<evidence type="ECO:0000256" key="2">
    <source>
        <dbReference type="ARBA" id="ARBA00022801"/>
    </source>
</evidence>
<dbReference type="SUPFAM" id="SSF81296">
    <property type="entry name" value="E set domains"/>
    <property type="match status" value="1"/>
</dbReference>
<dbReference type="GO" id="GO:0004553">
    <property type="term" value="F:hydrolase activity, hydrolyzing O-glycosyl compounds"/>
    <property type="evidence" value="ECO:0007669"/>
    <property type="project" value="InterPro"/>
</dbReference>